<protein>
    <submittedName>
        <fullName evidence="1">Uncharacterized protein</fullName>
    </submittedName>
</protein>
<gene>
    <name evidence="1" type="ORF">BAY60_36005</name>
</gene>
<name>A0A2V4APQ1_9PSEU</name>
<sequence>MVNRARRRARTVLAAVPAPYPWSLDNWVDRLEQHRGRPIDLVEMVYTPGGPVGAWRARPDRDLIIYAVNTSLVHQDFVALHEIAHMLCGHRGRCLISPEQAARHAPDLGEAALEHLFGRATTDEEELEAETMATALLSAATTPPAIDPAATDEAARRARRAMEVFG</sequence>
<evidence type="ECO:0000313" key="1">
    <source>
        <dbReference type="EMBL" id="PXY16641.1"/>
    </source>
</evidence>
<dbReference type="Gene3D" id="1.10.10.2910">
    <property type="match status" value="1"/>
</dbReference>
<dbReference type="EMBL" id="MASW01000024">
    <property type="protein sequence ID" value="PXY16641.1"/>
    <property type="molecule type" value="Genomic_DNA"/>
</dbReference>
<keyword evidence="1" id="KW-0614">Plasmid</keyword>
<reference evidence="1 2" key="1">
    <citation type="submission" date="2016-07" db="EMBL/GenBank/DDBJ databases">
        <title>Draft genome sequence of Prauserella muralis DSM 45305, isolated from a mould-covered wall in an indoor environment.</title>
        <authorList>
            <person name="Ruckert C."/>
            <person name="Albersmeier A."/>
            <person name="Jiang C.-L."/>
            <person name="Jiang Y."/>
            <person name="Kalinowski J."/>
            <person name="Schneider O."/>
            <person name="Winkler A."/>
            <person name="Zotchev S.B."/>
        </authorList>
    </citation>
    <scope>NUCLEOTIDE SEQUENCE [LARGE SCALE GENOMIC DNA]</scope>
    <source>
        <strain evidence="1 2">DSM 45305</strain>
        <plasmid evidence="2">ppmurdsm45305</plasmid>
    </source>
</reference>
<dbReference type="AlphaFoldDB" id="A0A2V4APQ1"/>
<proteinExistence type="predicted"/>
<organism evidence="1 2">
    <name type="scientific">Prauserella muralis</name>
    <dbReference type="NCBI Taxonomy" id="588067"/>
    <lineage>
        <taxon>Bacteria</taxon>
        <taxon>Bacillati</taxon>
        <taxon>Actinomycetota</taxon>
        <taxon>Actinomycetes</taxon>
        <taxon>Pseudonocardiales</taxon>
        <taxon>Pseudonocardiaceae</taxon>
        <taxon>Prauserella</taxon>
    </lineage>
</organism>
<accession>A0A2V4APQ1</accession>
<keyword evidence="2" id="KW-1185">Reference proteome</keyword>
<comment type="caution">
    <text evidence="1">The sequence shown here is derived from an EMBL/GenBank/DDBJ whole genome shotgun (WGS) entry which is preliminary data.</text>
</comment>
<dbReference type="Proteomes" id="UP000249915">
    <property type="component" value="Plasmid pPmurDSM45305"/>
</dbReference>
<geneLocation type="plasmid" evidence="2">
    <name>ppmurdsm45305</name>
</geneLocation>
<evidence type="ECO:0000313" key="2">
    <source>
        <dbReference type="Proteomes" id="UP000249915"/>
    </source>
</evidence>